<organism evidence="2 3">
    <name type="scientific">Pleurodeles waltl</name>
    <name type="common">Iberian ribbed newt</name>
    <dbReference type="NCBI Taxonomy" id="8319"/>
    <lineage>
        <taxon>Eukaryota</taxon>
        <taxon>Metazoa</taxon>
        <taxon>Chordata</taxon>
        <taxon>Craniata</taxon>
        <taxon>Vertebrata</taxon>
        <taxon>Euteleostomi</taxon>
        <taxon>Amphibia</taxon>
        <taxon>Batrachia</taxon>
        <taxon>Caudata</taxon>
        <taxon>Salamandroidea</taxon>
        <taxon>Salamandridae</taxon>
        <taxon>Pleurodelinae</taxon>
        <taxon>Pleurodeles</taxon>
    </lineage>
</organism>
<gene>
    <name evidence="2" type="ORF">NDU88_006107</name>
</gene>
<dbReference type="Proteomes" id="UP001066276">
    <property type="component" value="Chromosome 1_2"/>
</dbReference>
<name>A0AAV7WCZ8_PLEWA</name>
<evidence type="ECO:0000313" key="3">
    <source>
        <dbReference type="Proteomes" id="UP001066276"/>
    </source>
</evidence>
<evidence type="ECO:0000313" key="2">
    <source>
        <dbReference type="EMBL" id="KAJ1210745.1"/>
    </source>
</evidence>
<accession>A0AAV7WCZ8</accession>
<dbReference type="AlphaFoldDB" id="A0AAV7WCZ8"/>
<dbReference type="EMBL" id="JANPWB010000002">
    <property type="protein sequence ID" value="KAJ1210745.1"/>
    <property type="molecule type" value="Genomic_DNA"/>
</dbReference>
<sequence>MLCTPHRVPKQCQFQESSMTCISWPPCSPPSPKQKEIRGLCEALRQKFDDLAIRTAALEAEVSELKKATENNAEAIHQMKAGEDKGCSGKRLEFWGPLIDRFARNTFLSNDYSRLSLKELDVAVLQG</sequence>
<feature type="coiled-coil region" evidence="1">
    <location>
        <begin position="41"/>
        <end position="85"/>
    </location>
</feature>
<keyword evidence="3" id="KW-1185">Reference proteome</keyword>
<reference evidence="2" key="1">
    <citation type="journal article" date="2022" name="bioRxiv">
        <title>Sequencing and chromosome-scale assembly of the giantPleurodeles waltlgenome.</title>
        <authorList>
            <person name="Brown T."/>
            <person name="Elewa A."/>
            <person name="Iarovenko S."/>
            <person name="Subramanian E."/>
            <person name="Araus A.J."/>
            <person name="Petzold A."/>
            <person name="Susuki M."/>
            <person name="Suzuki K.-i.T."/>
            <person name="Hayashi T."/>
            <person name="Toyoda A."/>
            <person name="Oliveira C."/>
            <person name="Osipova E."/>
            <person name="Leigh N.D."/>
            <person name="Simon A."/>
            <person name="Yun M.H."/>
        </authorList>
    </citation>
    <scope>NUCLEOTIDE SEQUENCE</scope>
    <source>
        <strain evidence="2">20211129_DDA</strain>
        <tissue evidence="2">Liver</tissue>
    </source>
</reference>
<protein>
    <submittedName>
        <fullName evidence="2">Uncharacterized protein</fullName>
    </submittedName>
</protein>
<comment type="caution">
    <text evidence="2">The sequence shown here is derived from an EMBL/GenBank/DDBJ whole genome shotgun (WGS) entry which is preliminary data.</text>
</comment>
<proteinExistence type="predicted"/>
<evidence type="ECO:0000256" key="1">
    <source>
        <dbReference type="SAM" id="Coils"/>
    </source>
</evidence>
<keyword evidence="1" id="KW-0175">Coiled coil</keyword>